<evidence type="ECO:0000313" key="1">
    <source>
        <dbReference type="EMBL" id="CAA6810480.1"/>
    </source>
</evidence>
<accession>A0A6S6T4U3</accession>
<organism evidence="1">
    <name type="scientific">uncultured Sulfurovum sp</name>
    <dbReference type="NCBI Taxonomy" id="269237"/>
    <lineage>
        <taxon>Bacteria</taxon>
        <taxon>Pseudomonadati</taxon>
        <taxon>Campylobacterota</taxon>
        <taxon>Epsilonproteobacteria</taxon>
        <taxon>Campylobacterales</taxon>
        <taxon>Sulfurovaceae</taxon>
        <taxon>Sulfurovum</taxon>
        <taxon>environmental samples</taxon>
    </lineage>
</organism>
<proteinExistence type="predicted"/>
<sequence length="171" mass="18145">MADCIIDSGYNLDCASIGGLESVWIGSYSGSTSYAYDVDNVVTGATGANDVYKMEMDIEYGGLEQTGGFSRENGTVFYESKLSVKFIELDKDLRNLIIKLGRAPIYAVVKSNAGHTYILGVESAGRATEGTASLGVAQGDMNGATLTFTWKSQNGAYLMDESVLGTDITVA</sequence>
<gene>
    <name evidence="1" type="ORF">HELGO_WM16091</name>
</gene>
<dbReference type="AlphaFoldDB" id="A0A6S6T4U3"/>
<name>A0A6S6T4U3_9BACT</name>
<dbReference type="EMBL" id="CACVAR010000201">
    <property type="protein sequence ID" value="CAA6810480.1"/>
    <property type="molecule type" value="Genomic_DNA"/>
</dbReference>
<protein>
    <submittedName>
        <fullName evidence="1">Uncharacterized protein</fullName>
    </submittedName>
</protein>
<reference evidence="1" key="1">
    <citation type="submission" date="2020-01" db="EMBL/GenBank/DDBJ databases">
        <authorList>
            <person name="Meier V. D."/>
            <person name="Meier V D."/>
        </authorList>
    </citation>
    <scope>NUCLEOTIDE SEQUENCE</scope>
    <source>
        <strain evidence="1">HLG_WM_MAG_03</strain>
    </source>
</reference>